<feature type="region of interest" description="Disordered" evidence="1">
    <location>
        <begin position="106"/>
        <end position="136"/>
    </location>
</feature>
<feature type="region of interest" description="Disordered" evidence="1">
    <location>
        <begin position="181"/>
        <end position="210"/>
    </location>
</feature>
<keyword evidence="2" id="KW-1133">Transmembrane helix</keyword>
<sequence length="210" mass="22674">MELIDSVLGLAALCTQYPWLLEDNEDPCLPPKWTWIQCNADASPRVIELDLNSKILFGELPDFSSMDALQIMNLAYNLFTGAVPDSLACNEKLKLSLEGNADLLTSTSCSTSNTPSPTANRNTDSSTTSSFRSPATTSRKKSKLPVILGTAIPAFVVFWIAVGIFAIFRHKAKTAAAVAEACAPPGPSNPKDNIPMEEIPMNTRPNNMSP</sequence>
<comment type="caution">
    <text evidence="3">The sequence shown here is derived from an EMBL/GenBank/DDBJ whole genome shotgun (WGS) entry which is preliminary data.</text>
</comment>
<name>A0AAW2UZZ7_9LAMI</name>
<protein>
    <submittedName>
        <fullName evidence="3">Uncharacterized protein</fullName>
    </submittedName>
</protein>
<dbReference type="PANTHER" id="PTHR45631:SF44">
    <property type="entry name" value="CARBOHYDRATE-BINDING PROTEIN OF THE ER PROTEIN"/>
    <property type="match status" value="1"/>
</dbReference>
<organism evidence="3">
    <name type="scientific">Sesamum latifolium</name>
    <dbReference type="NCBI Taxonomy" id="2727402"/>
    <lineage>
        <taxon>Eukaryota</taxon>
        <taxon>Viridiplantae</taxon>
        <taxon>Streptophyta</taxon>
        <taxon>Embryophyta</taxon>
        <taxon>Tracheophyta</taxon>
        <taxon>Spermatophyta</taxon>
        <taxon>Magnoliopsida</taxon>
        <taxon>eudicotyledons</taxon>
        <taxon>Gunneridae</taxon>
        <taxon>Pentapetalae</taxon>
        <taxon>asterids</taxon>
        <taxon>lamiids</taxon>
        <taxon>Lamiales</taxon>
        <taxon>Pedaliaceae</taxon>
        <taxon>Sesamum</taxon>
    </lineage>
</organism>
<dbReference type="PANTHER" id="PTHR45631">
    <property type="entry name" value="OS07G0107800 PROTEIN-RELATED"/>
    <property type="match status" value="1"/>
</dbReference>
<gene>
    <name evidence="3" type="ORF">Slati_3211900</name>
</gene>
<dbReference type="SUPFAM" id="SSF52058">
    <property type="entry name" value="L domain-like"/>
    <property type="match status" value="1"/>
</dbReference>
<keyword evidence="2" id="KW-0812">Transmembrane</keyword>
<reference evidence="3" key="1">
    <citation type="submission" date="2020-06" db="EMBL/GenBank/DDBJ databases">
        <authorList>
            <person name="Li T."/>
            <person name="Hu X."/>
            <person name="Zhang T."/>
            <person name="Song X."/>
            <person name="Zhang H."/>
            <person name="Dai N."/>
            <person name="Sheng W."/>
            <person name="Hou X."/>
            <person name="Wei L."/>
        </authorList>
    </citation>
    <scope>NUCLEOTIDE SEQUENCE</scope>
    <source>
        <strain evidence="3">KEN1</strain>
        <tissue evidence="3">Leaf</tissue>
    </source>
</reference>
<evidence type="ECO:0000256" key="2">
    <source>
        <dbReference type="SAM" id="Phobius"/>
    </source>
</evidence>
<feature type="transmembrane region" description="Helical" evidence="2">
    <location>
        <begin position="146"/>
        <end position="168"/>
    </location>
</feature>
<evidence type="ECO:0000256" key="1">
    <source>
        <dbReference type="SAM" id="MobiDB-lite"/>
    </source>
</evidence>
<proteinExistence type="predicted"/>
<feature type="compositionally biased region" description="Low complexity" evidence="1">
    <location>
        <begin position="106"/>
        <end position="118"/>
    </location>
</feature>
<dbReference type="InterPro" id="IPR032675">
    <property type="entry name" value="LRR_dom_sf"/>
</dbReference>
<dbReference type="AlphaFoldDB" id="A0AAW2UZZ7"/>
<keyword evidence="2" id="KW-0472">Membrane</keyword>
<evidence type="ECO:0000313" key="3">
    <source>
        <dbReference type="EMBL" id="KAL0421890.1"/>
    </source>
</evidence>
<dbReference type="Gene3D" id="3.80.10.10">
    <property type="entry name" value="Ribonuclease Inhibitor"/>
    <property type="match status" value="1"/>
</dbReference>
<accession>A0AAW2UZZ7</accession>
<dbReference type="EMBL" id="JACGWN010000011">
    <property type="protein sequence ID" value="KAL0421890.1"/>
    <property type="molecule type" value="Genomic_DNA"/>
</dbReference>
<reference evidence="3" key="2">
    <citation type="journal article" date="2024" name="Plant">
        <title>Genomic evolution and insights into agronomic trait innovations of Sesamum species.</title>
        <authorList>
            <person name="Miao H."/>
            <person name="Wang L."/>
            <person name="Qu L."/>
            <person name="Liu H."/>
            <person name="Sun Y."/>
            <person name="Le M."/>
            <person name="Wang Q."/>
            <person name="Wei S."/>
            <person name="Zheng Y."/>
            <person name="Lin W."/>
            <person name="Duan Y."/>
            <person name="Cao H."/>
            <person name="Xiong S."/>
            <person name="Wang X."/>
            <person name="Wei L."/>
            <person name="Li C."/>
            <person name="Ma Q."/>
            <person name="Ju M."/>
            <person name="Zhao R."/>
            <person name="Li G."/>
            <person name="Mu C."/>
            <person name="Tian Q."/>
            <person name="Mei H."/>
            <person name="Zhang T."/>
            <person name="Gao T."/>
            <person name="Zhang H."/>
        </authorList>
    </citation>
    <scope>NUCLEOTIDE SEQUENCE</scope>
    <source>
        <strain evidence="3">KEN1</strain>
    </source>
</reference>
<feature type="compositionally biased region" description="Polar residues" evidence="1">
    <location>
        <begin position="119"/>
        <end position="136"/>
    </location>
</feature>